<organism evidence="10 11">
    <name type="scientific">Ceratobasidium theobromae</name>
    <dbReference type="NCBI Taxonomy" id="1582974"/>
    <lineage>
        <taxon>Eukaryota</taxon>
        <taxon>Fungi</taxon>
        <taxon>Dikarya</taxon>
        <taxon>Basidiomycota</taxon>
        <taxon>Agaricomycotina</taxon>
        <taxon>Agaricomycetes</taxon>
        <taxon>Cantharellales</taxon>
        <taxon>Ceratobasidiaceae</taxon>
        <taxon>Ceratobasidium</taxon>
    </lineage>
</organism>
<evidence type="ECO:0000313" key="10">
    <source>
        <dbReference type="EMBL" id="KAB5591333.1"/>
    </source>
</evidence>
<dbReference type="EMBL" id="SSOP01000110">
    <property type="protein sequence ID" value="KAB5591333.1"/>
    <property type="molecule type" value="Genomic_DNA"/>
</dbReference>
<dbReference type="Gene3D" id="3.40.47.10">
    <property type="match status" value="2"/>
</dbReference>
<dbReference type="Pfam" id="PF23869">
    <property type="entry name" value="Beta-prop_WDR75_1st"/>
    <property type="match status" value="2"/>
</dbReference>
<dbReference type="InterPro" id="IPR002155">
    <property type="entry name" value="Thiolase"/>
</dbReference>
<feature type="compositionally biased region" description="Basic and acidic residues" evidence="7">
    <location>
        <begin position="50"/>
        <end position="60"/>
    </location>
</feature>
<dbReference type="InterPro" id="IPR016039">
    <property type="entry name" value="Thiolase-like"/>
</dbReference>
<feature type="region of interest" description="Disordered" evidence="7">
    <location>
        <begin position="1"/>
        <end position="63"/>
    </location>
</feature>
<feature type="repeat" description="WD" evidence="6">
    <location>
        <begin position="557"/>
        <end position="592"/>
    </location>
</feature>
<feature type="compositionally biased region" description="Acidic residues" evidence="7">
    <location>
        <begin position="868"/>
        <end position="890"/>
    </location>
</feature>
<dbReference type="GO" id="GO:0005777">
    <property type="term" value="C:peroxisome"/>
    <property type="evidence" value="ECO:0007669"/>
    <property type="project" value="TreeGrafter"/>
</dbReference>
<feature type="domain" description="Thiolase C-terminal" evidence="9">
    <location>
        <begin position="1288"/>
        <end position="1408"/>
    </location>
</feature>
<keyword evidence="6" id="KW-0853">WD repeat</keyword>
<protein>
    <submittedName>
        <fullName evidence="10">3-ketoacyl-CoA thiolase</fullName>
    </submittedName>
</protein>
<dbReference type="PROSITE" id="PS50294">
    <property type="entry name" value="WD_REPEATS_REGION"/>
    <property type="match status" value="2"/>
</dbReference>
<evidence type="ECO:0000256" key="7">
    <source>
        <dbReference type="SAM" id="MobiDB-lite"/>
    </source>
</evidence>
<feature type="compositionally biased region" description="Low complexity" evidence="7">
    <location>
        <begin position="198"/>
        <end position="209"/>
    </location>
</feature>
<accession>A0A5N5QIH3</accession>
<dbReference type="Pfam" id="PF00400">
    <property type="entry name" value="WD40"/>
    <property type="match status" value="1"/>
</dbReference>
<evidence type="ECO:0000256" key="6">
    <source>
        <dbReference type="PROSITE-ProRule" id="PRU00221"/>
    </source>
</evidence>
<proteinExistence type="inferred from homology"/>
<dbReference type="NCBIfam" id="TIGR01930">
    <property type="entry name" value="AcCoA-C-Actrans"/>
    <property type="match status" value="1"/>
</dbReference>
<evidence type="ECO:0000256" key="1">
    <source>
        <dbReference type="ARBA" id="ARBA00004872"/>
    </source>
</evidence>
<feature type="region of interest" description="Disordered" evidence="7">
    <location>
        <begin position="191"/>
        <end position="219"/>
    </location>
</feature>
<dbReference type="PROSITE" id="PS00098">
    <property type="entry name" value="THIOLASE_1"/>
    <property type="match status" value="1"/>
</dbReference>
<dbReference type="InterPro" id="IPR001680">
    <property type="entry name" value="WD40_rpt"/>
</dbReference>
<dbReference type="CDD" id="cd00751">
    <property type="entry name" value="thiolase"/>
    <property type="match status" value="1"/>
</dbReference>
<feature type="compositionally biased region" description="Basic and acidic residues" evidence="7">
    <location>
        <begin position="813"/>
        <end position="831"/>
    </location>
</feature>
<dbReference type="GO" id="GO:0010124">
    <property type="term" value="P:phenylacetate catabolic process"/>
    <property type="evidence" value="ECO:0007669"/>
    <property type="project" value="TreeGrafter"/>
</dbReference>
<dbReference type="InterPro" id="IPR020617">
    <property type="entry name" value="Thiolase_C"/>
</dbReference>
<gene>
    <name evidence="10" type="ORF">CTheo_5206</name>
</gene>
<dbReference type="InterPro" id="IPR020615">
    <property type="entry name" value="Thiolase_acyl_enz_int_AS"/>
</dbReference>
<dbReference type="Pfam" id="PF02803">
    <property type="entry name" value="Thiolase_C"/>
    <property type="match status" value="1"/>
</dbReference>
<comment type="catalytic activity">
    <reaction evidence="5">
        <text>an acyl-CoA + acetyl-CoA = a 3-oxoacyl-CoA + CoA</text>
        <dbReference type="Rhea" id="RHEA:21564"/>
        <dbReference type="ChEBI" id="CHEBI:57287"/>
        <dbReference type="ChEBI" id="CHEBI:57288"/>
        <dbReference type="ChEBI" id="CHEBI:58342"/>
        <dbReference type="ChEBI" id="CHEBI:90726"/>
        <dbReference type="EC" id="2.3.1.16"/>
    </reaction>
</comment>
<dbReference type="GO" id="GO:0006635">
    <property type="term" value="P:fatty acid beta-oxidation"/>
    <property type="evidence" value="ECO:0007669"/>
    <property type="project" value="TreeGrafter"/>
</dbReference>
<evidence type="ECO:0000256" key="5">
    <source>
        <dbReference type="ARBA" id="ARBA00047605"/>
    </source>
</evidence>
<evidence type="ECO:0000256" key="4">
    <source>
        <dbReference type="ARBA" id="ARBA00023315"/>
    </source>
</evidence>
<keyword evidence="11" id="KW-1185">Reference proteome</keyword>
<dbReference type="PROSITE" id="PS50082">
    <property type="entry name" value="WD_REPEATS_2"/>
    <property type="match status" value="3"/>
</dbReference>
<dbReference type="InterPro" id="IPR036322">
    <property type="entry name" value="WD40_repeat_dom_sf"/>
</dbReference>
<evidence type="ECO:0000259" key="9">
    <source>
        <dbReference type="Pfam" id="PF02803"/>
    </source>
</evidence>
<feature type="domain" description="Thiolase N-terminal" evidence="8">
    <location>
        <begin position="1028"/>
        <end position="1279"/>
    </location>
</feature>
<feature type="compositionally biased region" description="Basic and acidic residues" evidence="7">
    <location>
        <begin position="850"/>
        <end position="867"/>
    </location>
</feature>
<feature type="repeat" description="WD" evidence="6">
    <location>
        <begin position="109"/>
        <end position="151"/>
    </location>
</feature>
<comment type="pathway">
    <text evidence="1">Lipid metabolism; fatty acid metabolism.</text>
</comment>
<dbReference type="SUPFAM" id="SSF50952">
    <property type="entry name" value="Soluble quinoprotein glucose dehydrogenase"/>
    <property type="match status" value="1"/>
</dbReference>
<dbReference type="InterPro" id="IPR011041">
    <property type="entry name" value="Quinoprot_gluc/sorb_DH_b-prop"/>
</dbReference>
<evidence type="ECO:0000259" key="8">
    <source>
        <dbReference type="Pfam" id="PF00108"/>
    </source>
</evidence>
<dbReference type="PANTHER" id="PTHR43853">
    <property type="entry name" value="3-KETOACYL-COA THIOLASE, PEROXISOMAL"/>
    <property type="match status" value="1"/>
</dbReference>
<dbReference type="InterPro" id="IPR050215">
    <property type="entry name" value="Thiolase-like_sf_Thiolase"/>
</dbReference>
<dbReference type="OrthoDB" id="4096at2759"/>
<name>A0A5N5QIH3_9AGAM</name>
<keyword evidence="4" id="KW-0012">Acyltransferase</keyword>
<dbReference type="GO" id="GO:0003988">
    <property type="term" value="F:acetyl-CoA C-acyltransferase activity"/>
    <property type="evidence" value="ECO:0007669"/>
    <property type="project" value="UniProtKB-EC"/>
</dbReference>
<dbReference type="InterPro" id="IPR020616">
    <property type="entry name" value="Thiolase_N"/>
</dbReference>
<sequence length="1411" mass="151627">MLSTSPKKSAGTHMKKRDRDRVDATTVVAEPMNAGEPAADDVPRKKRRKEGVAKQQEHGQKPWTWTAFAESSISALPPLFTPDSRYFFTSAASSLQIFSTATGRLISTIPAHSDTITALLLNPHDPTQLFSASLDGTLKRWDTHRGALLETLRIDQPVTHIAAHSSLTDELFVVTTSLGKNSDSSHVFRVTTRSKHQLPSPTSSLSDPPKAYKSSRTTHVGKTRRATGLAISACGEFLVVTGGNKAYISRTHGKDGFTTFVSPNPLTCVAVHPTEPYFATGDERGVVRLWYCLNNTAVPIQSDPSSSKLKPGPGSTAPTTTLHWHAHAVSALAFAPSGAQLLSGGEEAVLVVWQLHSGQREYIPRVGAPIGAVSVCFAPTGGMEYAISLLDGGVVFVGSDTLRIKRAVRRVRLDPNPMRPFPLISHSKSSRIILPAAHPASLQILSRSGVGLGLVGEVEVAPAARVSRKDEVPIEPIRVVLAAVSGDISGKGKGSAESGEDWLATVDSRADSEIYLKFWKWNAGSVPATGNATTTTIASNLCTLNTRIDHPHGNHRVSSVAFHPAGTEMLATTGEDGLVKLWGVRRTSEEDGSLLAVVHRSCITLWDTDYSNESTDLVPSNKGTLRSAVMRGSLSCVETKELRELAFVGSSGRYVVVLSSQTIVLWDLVRFGVLWHVPLTMFSSQLSAHIIAHPTQPTFALFQYPDSNSTRISVYGIATPTELRTHTVPLRLDQPLWSDGAGEFGVLSVSTLGENRWSLILAGDEVRGSSEEGASARGISVDTAPFIPRTLFEDIFGRGAVRSVPPLPNGNDAAKEDVVKEKEKKREEIKAAKRARRKIRKAAKMKARLLTKEVGEKRNKKEKKGGEQEDEESDSETPESSEPATEADVDGEIEAVAFLGMKRKSSLGDDGIIRGAKKLVHGMIGVHSASDEEEDESGEEVANYTTDRAAPIVKHQSDPAMDLSRWAGHRSGSLASSGVSSKLKPLTLQPSTTHLLHQVMERIRQLTSHFSSAPKGLATLSKKNPDDVVITMAIRSALTKSKKGGFKDTRHLLTGMFKASINKMQIDPGLIQDVCVGTVLPPGAPYEARSAALAAGIPETTPVQVINRFCSSGLMAVTTIANQVRVGQIDIGLAVGVESMTANPDSGAPKLSDDIMAHSTGKDCVQPMGWTSENVAQEFNISREDMDAFAALSHQRASAAQREGRFSEIVPVEGFTKNPETGARTRIIVDKDDGIRHDSTPAALAKIRSAFPQWGDGKTTGGNASQITDGAAAVLLMTRKKAEQLGLRILAKYVTTSVAGLAPRIMGIGPSYAIPMALEQTGLTVNDVDLFEINEAFASMYVYCVRKLGLDIEKVNIDIPMVLTCLLSLRCTGARQIATGLAELERRNGKVLVTSMCIGLGMGAAAVFIRE</sequence>
<comment type="similarity">
    <text evidence="2">Belongs to the thiolase-like superfamily. Thiolase family.</text>
</comment>
<dbReference type="Proteomes" id="UP000383932">
    <property type="component" value="Unassembled WGS sequence"/>
</dbReference>
<dbReference type="InterPro" id="IPR015943">
    <property type="entry name" value="WD40/YVTN_repeat-like_dom_sf"/>
</dbReference>
<evidence type="ECO:0000256" key="3">
    <source>
        <dbReference type="ARBA" id="ARBA00022679"/>
    </source>
</evidence>
<feature type="region of interest" description="Disordered" evidence="7">
    <location>
        <begin position="801"/>
        <end position="890"/>
    </location>
</feature>
<evidence type="ECO:0000256" key="2">
    <source>
        <dbReference type="ARBA" id="ARBA00010982"/>
    </source>
</evidence>
<evidence type="ECO:0000313" key="11">
    <source>
        <dbReference type="Proteomes" id="UP000383932"/>
    </source>
</evidence>
<dbReference type="Gene3D" id="2.130.10.10">
    <property type="entry name" value="YVTN repeat-like/Quinoprotein amine dehydrogenase"/>
    <property type="match status" value="3"/>
</dbReference>
<dbReference type="SUPFAM" id="SSF53901">
    <property type="entry name" value="Thiolase-like"/>
    <property type="match status" value="2"/>
</dbReference>
<feature type="repeat" description="WD" evidence="6">
    <location>
        <begin position="322"/>
        <end position="363"/>
    </location>
</feature>
<dbReference type="SMART" id="SM00320">
    <property type="entry name" value="WD40"/>
    <property type="match status" value="5"/>
</dbReference>
<feature type="compositionally biased region" description="Basic residues" evidence="7">
    <location>
        <begin position="832"/>
        <end position="849"/>
    </location>
</feature>
<dbReference type="PANTHER" id="PTHR43853:SF10">
    <property type="entry name" value="ACETYL-COA C-ACETYLTRANSFERASE"/>
    <property type="match status" value="1"/>
</dbReference>
<reference evidence="10 11" key="1">
    <citation type="journal article" date="2019" name="Fungal Biol. Biotechnol.">
        <title>Draft genome sequence of fastidious pathogen Ceratobasidium theobromae, which causes vascular-streak dieback in Theobroma cacao.</title>
        <authorList>
            <person name="Ali S.S."/>
            <person name="Asman A."/>
            <person name="Shao J."/>
            <person name="Firmansyah A.P."/>
            <person name="Susilo A.W."/>
            <person name="Rosmana A."/>
            <person name="McMahon P."/>
            <person name="Junaid M."/>
            <person name="Guest D."/>
            <person name="Kheng T.Y."/>
            <person name="Meinhardt L.W."/>
            <person name="Bailey B.A."/>
        </authorList>
    </citation>
    <scope>NUCLEOTIDE SEQUENCE [LARGE SCALE GENOMIC DNA]</scope>
    <source>
        <strain evidence="10 11">CT2</strain>
    </source>
</reference>
<dbReference type="SUPFAM" id="SSF50978">
    <property type="entry name" value="WD40 repeat-like"/>
    <property type="match status" value="1"/>
</dbReference>
<keyword evidence="3" id="KW-0808">Transferase</keyword>
<dbReference type="Pfam" id="PF00108">
    <property type="entry name" value="Thiolase_N"/>
    <property type="match status" value="1"/>
</dbReference>
<comment type="caution">
    <text evidence="10">The sequence shown here is derived from an EMBL/GenBank/DDBJ whole genome shotgun (WGS) entry which is preliminary data.</text>
</comment>